<dbReference type="Pfam" id="PF25276">
    <property type="entry name" value="DUF7870"/>
    <property type="match status" value="1"/>
</dbReference>
<dbReference type="PANTHER" id="PTHR44843">
    <property type="entry name" value="METHYLTRANSFERASE"/>
    <property type="match status" value="1"/>
</dbReference>
<dbReference type="AlphaFoldDB" id="A0AB34JSA0"/>
<reference evidence="3 4" key="1">
    <citation type="journal article" date="2024" name="Science">
        <title>Giant polyketide synthase enzymes in the biosynthesis of giant marine polyether toxins.</title>
        <authorList>
            <person name="Fallon T.R."/>
            <person name="Shende V.V."/>
            <person name="Wierzbicki I.H."/>
            <person name="Pendleton A.L."/>
            <person name="Watervoot N.F."/>
            <person name="Auber R.P."/>
            <person name="Gonzalez D.J."/>
            <person name="Wisecaver J.H."/>
            <person name="Moore B.S."/>
        </authorList>
    </citation>
    <scope>NUCLEOTIDE SEQUENCE [LARGE SCALE GENOMIC DNA]</scope>
    <source>
        <strain evidence="3 4">12B1</strain>
    </source>
</reference>
<feature type="region of interest" description="Disordered" evidence="1">
    <location>
        <begin position="230"/>
        <end position="251"/>
    </location>
</feature>
<proteinExistence type="predicted"/>
<name>A0AB34JSA0_PRYPA</name>
<evidence type="ECO:0000256" key="1">
    <source>
        <dbReference type="SAM" id="MobiDB-lite"/>
    </source>
</evidence>
<sequence>MASPQPHCVQPAAYRAYQVQHAACRQLLRFEDYCNPSAPPPTSLPLPFARAAPGRRSGGACATGRNVFIDLGANWCNTLQLYSRVPEAASLAWAGAASWEVYAFEASPLIAPFVERCCAALNAGRGLPPSPLPPAGSSMQLLTYAPQLGCTSGGRGARLACIEKSLEVPLRQMRVVPALTSNSTLLEERLAVARRRARRCGLRQRKGATYTLVPSAAGAERSSFKITTSPIQMLRGGTSSPGGPSQQRRSSDQTYDADIVSWLQESFSERDFVVLKMDIEGGERHIIPKLLATNASRLVDVLLWECHLKWRGQQGKCQCAVWEEQLRTIGGVRKVYREPYPFAGIEKGRSPSWSPQGT</sequence>
<evidence type="ECO:0000313" key="4">
    <source>
        <dbReference type="Proteomes" id="UP001515480"/>
    </source>
</evidence>
<dbReference type="EMBL" id="JBGBPQ010000005">
    <property type="protein sequence ID" value="KAL1524494.1"/>
    <property type="molecule type" value="Genomic_DNA"/>
</dbReference>
<evidence type="ECO:0000259" key="2">
    <source>
        <dbReference type="Pfam" id="PF25276"/>
    </source>
</evidence>
<dbReference type="InterPro" id="IPR057192">
    <property type="entry name" value="DUF7870"/>
</dbReference>
<gene>
    <name evidence="3" type="ORF">AB1Y20_019388</name>
</gene>
<feature type="domain" description="DUF7870" evidence="2">
    <location>
        <begin position="248"/>
        <end position="323"/>
    </location>
</feature>
<dbReference type="PANTHER" id="PTHR44843:SF14">
    <property type="entry name" value="METHYLTRANSFERASE TYPE 11 DOMAIN-CONTAINING PROTEIN"/>
    <property type="match status" value="1"/>
</dbReference>
<organism evidence="3 4">
    <name type="scientific">Prymnesium parvum</name>
    <name type="common">Toxic golden alga</name>
    <dbReference type="NCBI Taxonomy" id="97485"/>
    <lineage>
        <taxon>Eukaryota</taxon>
        <taxon>Haptista</taxon>
        <taxon>Haptophyta</taxon>
        <taxon>Prymnesiophyceae</taxon>
        <taxon>Prymnesiales</taxon>
        <taxon>Prymnesiaceae</taxon>
        <taxon>Prymnesium</taxon>
    </lineage>
</organism>
<keyword evidence="4" id="KW-1185">Reference proteome</keyword>
<evidence type="ECO:0000313" key="3">
    <source>
        <dbReference type="EMBL" id="KAL1524494.1"/>
    </source>
</evidence>
<feature type="compositionally biased region" description="Low complexity" evidence="1">
    <location>
        <begin position="236"/>
        <end position="245"/>
    </location>
</feature>
<accession>A0AB34JSA0</accession>
<comment type="caution">
    <text evidence="3">The sequence shown here is derived from an EMBL/GenBank/DDBJ whole genome shotgun (WGS) entry which is preliminary data.</text>
</comment>
<dbReference type="Proteomes" id="UP001515480">
    <property type="component" value="Unassembled WGS sequence"/>
</dbReference>
<protein>
    <recommendedName>
        <fullName evidence="2">DUF7870 domain-containing protein</fullName>
    </recommendedName>
</protein>